<keyword evidence="7" id="KW-0456">Lyase</keyword>
<evidence type="ECO:0000256" key="2">
    <source>
        <dbReference type="ARBA" id="ARBA00022670"/>
    </source>
</evidence>
<dbReference type="EC" id="3.4.-.-" evidence="8"/>
<evidence type="ECO:0000256" key="3">
    <source>
        <dbReference type="ARBA" id="ARBA00022763"/>
    </source>
</evidence>
<keyword evidence="3" id="KW-0227">DNA damage</keyword>
<proteinExistence type="inferred from homology"/>
<protein>
    <recommendedName>
        <fullName evidence="8">Abasic site processing protein</fullName>
        <ecNumber evidence="8">3.4.-.-</ecNumber>
    </recommendedName>
</protein>
<evidence type="ECO:0000313" key="9">
    <source>
        <dbReference type="EMBL" id="QBP42313.1"/>
    </source>
</evidence>
<dbReference type="InterPro" id="IPR036590">
    <property type="entry name" value="SRAP-like"/>
</dbReference>
<dbReference type="SUPFAM" id="SSF143081">
    <property type="entry name" value="BB1717-like"/>
    <property type="match status" value="1"/>
</dbReference>
<keyword evidence="5" id="KW-0190">Covalent protein-DNA linkage</keyword>
<dbReference type="GO" id="GO:0016829">
    <property type="term" value="F:lyase activity"/>
    <property type="evidence" value="ECO:0007669"/>
    <property type="project" value="UniProtKB-KW"/>
</dbReference>
<sequence length="224" mass="25985">MCGRFSLFANFQEIEERFGQASFDADDYEESYNIAPSQMVLSVINDGSKNRLGFLKWGLIPPWAKDEKIGYKMINARSETVHEKPSFRNALKNKRCLIVADSFYEWKRTDERKVPMRIKMKNNELFAMAGLWESWKTPNGKLVHTCTILTTEPNDLMSTIHDRMPVILKQQDEYNWLNPTVKNGDDLKRFMVPLEDGLLEAYEVSDKVNSPKNNDPELIVRVAE</sequence>
<reference evidence="9 10" key="1">
    <citation type="submission" date="2019-03" db="EMBL/GenBank/DDBJ databases">
        <title>Complete genome sequence of Paenisporosarcina antarctica CGMCC 1.6503T.</title>
        <authorList>
            <person name="Rong J.-C."/>
            <person name="Chi N.-Y."/>
            <person name="Zhang Q.-F."/>
        </authorList>
    </citation>
    <scope>NUCLEOTIDE SEQUENCE [LARGE SCALE GENOMIC DNA]</scope>
    <source>
        <strain evidence="9 10">CGMCC 1.6503</strain>
    </source>
</reference>
<dbReference type="InterPro" id="IPR003738">
    <property type="entry name" value="SRAP"/>
</dbReference>
<dbReference type="GO" id="GO:0106300">
    <property type="term" value="P:protein-DNA covalent cross-linking repair"/>
    <property type="evidence" value="ECO:0007669"/>
    <property type="project" value="InterPro"/>
</dbReference>
<dbReference type="Gene3D" id="3.90.1680.10">
    <property type="entry name" value="SOS response associated peptidase-like"/>
    <property type="match status" value="1"/>
</dbReference>
<keyword evidence="4 8" id="KW-0378">Hydrolase</keyword>
<dbReference type="Pfam" id="PF02586">
    <property type="entry name" value="SRAP"/>
    <property type="match status" value="1"/>
</dbReference>
<keyword evidence="2 8" id="KW-0645">Protease</keyword>
<evidence type="ECO:0000256" key="1">
    <source>
        <dbReference type="ARBA" id="ARBA00008136"/>
    </source>
</evidence>
<dbReference type="RefSeq" id="WP_134210865.1">
    <property type="nucleotide sequence ID" value="NZ_CP038015.1"/>
</dbReference>
<evidence type="ECO:0000256" key="4">
    <source>
        <dbReference type="ARBA" id="ARBA00022801"/>
    </source>
</evidence>
<dbReference type="Proteomes" id="UP000294292">
    <property type="component" value="Chromosome"/>
</dbReference>
<dbReference type="EMBL" id="CP038015">
    <property type="protein sequence ID" value="QBP42313.1"/>
    <property type="molecule type" value="Genomic_DNA"/>
</dbReference>
<dbReference type="OrthoDB" id="9782620at2"/>
<evidence type="ECO:0000256" key="5">
    <source>
        <dbReference type="ARBA" id="ARBA00023124"/>
    </source>
</evidence>
<dbReference type="PANTHER" id="PTHR13604">
    <property type="entry name" value="DC12-RELATED"/>
    <property type="match status" value="1"/>
</dbReference>
<dbReference type="PANTHER" id="PTHR13604:SF0">
    <property type="entry name" value="ABASIC SITE PROCESSING PROTEIN HMCES"/>
    <property type="match status" value="1"/>
</dbReference>
<evidence type="ECO:0000256" key="8">
    <source>
        <dbReference type="RuleBase" id="RU364100"/>
    </source>
</evidence>
<keyword evidence="6" id="KW-0238">DNA-binding</keyword>
<dbReference type="GO" id="GO:0006508">
    <property type="term" value="P:proteolysis"/>
    <property type="evidence" value="ECO:0007669"/>
    <property type="project" value="UniProtKB-KW"/>
</dbReference>
<evidence type="ECO:0000256" key="7">
    <source>
        <dbReference type="ARBA" id="ARBA00023239"/>
    </source>
</evidence>
<dbReference type="AlphaFoldDB" id="A0A4P7A0X9"/>
<evidence type="ECO:0000313" key="10">
    <source>
        <dbReference type="Proteomes" id="UP000294292"/>
    </source>
</evidence>
<evidence type="ECO:0000256" key="6">
    <source>
        <dbReference type="ARBA" id="ARBA00023125"/>
    </source>
</evidence>
<gene>
    <name evidence="9" type="ORF">E2636_14635</name>
</gene>
<keyword evidence="10" id="KW-1185">Reference proteome</keyword>
<name>A0A4P7A0X9_9BACL</name>
<comment type="similarity">
    <text evidence="1 8">Belongs to the SOS response-associated peptidase family.</text>
</comment>
<dbReference type="GO" id="GO:0008233">
    <property type="term" value="F:peptidase activity"/>
    <property type="evidence" value="ECO:0007669"/>
    <property type="project" value="UniProtKB-KW"/>
</dbReference>
<accession>A0A4P7A0X9</accession>
<dbReference type="KEGG" id="panc:E2636_14635"/>
<dbReference type="GO" id="GO:0003697">
    <property type="term" value="F:single-stranded DNA binding"/>
    <property type="evidence" value="ECO:0007669"/>
    <property type="project" value="InterPro"/>
</dbReference>
<organism evidence="9 10">
    <name type="scientific">Paenisporosarcina antarctica</name>
    <dbReference type="NCBI Taxonomy" id="417367"/>
    <lineage>
        <taxon>Bacteria</taxon>
        <taxon>Bacillati</taxon>
        <taxon>Bacillota</taxon>
        <taxon>Bacilli</taxon>
        <taxon>Bacillales</taxon>
        <taxon>Caryophanaceae</taxon>
        <taxon>Paenisporosarcina</taxon>
    </lineage>
</organism>